<keyword evidence="3 8" id="KW-0812">Transmembrane</keyword>
<evidence type="ECO:0000256" key="7">
    <source>
        <dbReference type="ARBA" id="ARBA00023224"/>
    </source>
</evidence>
<feature type="transmembrane region" description="Helical" evidence="8">
    <location>
        <begin position="100"/>
        <end position="122"/>
    </location>
</feature>
<keyword evidence="10" id="KW-1185">Reference proteome</keyword>
<dbReference type="InterPro" id="IPR000276">
    <property type="entry name" value="GPCR_Rhodpsn"/>
</dbReference>
<evidence type="ECO:0000256" key="2">
    <source>
        <dbReference type="ARBA" id="ARBA00022475"/>
    </source>
</evidence>
<evidence type="ECO:0000256" key="8">
    <source>
        <dbReference type="SAM" id="Phobius"/>
    </source>
</evidence>
<feature type="transmembrane region" description="Helical" evidence="8">
    <location>
        <begin position="282"/>
        <end position="305"/>
    </location>
</feature>
<sequence length="355" mass="39471">LHILHLDAARVNKTVPLVFRDCPDEFVPGGDEKYADCNITTDETACALLRELHKAKSFRVYGFAVVPIILSVLAMVLNITYLVIQLKIYRKEEESARKRYLFLIARSLSTIMALLLFYVVIICWKTEEFAYPSAMIFLLLGGLNFLSITGTYIALTLLLYTAIVHPFFYQSRTTIKHCYIFIALIWLCSTIASTCVGLWGATLFYPESAPVSCSFRGCQKPLAVLIVIGLSISYATVLGLYASLIVRLHLRLRRRRDLVSENSKSGSNLEREQTHIRAMNRLGLNMGTFAIGSVPILIVCIVALVNLKSLSSLGEGEKSPCKTYLNAHLFVEVEILASTGGIVWSVPSSSGDIFP</sequence>
<dbReference type="GO" id="GO:0005886">
    <property type="term" value="C:plasma membrane"/>
    <property type="evidence" value="ECO:0007669"/>
    <property type="project" value="UniProtKB-SubCell"/>
</dbReference>
<evidence type="ECO:0000256" key="5">
    <source>
        <dbReference type="ARBA" id="ARBA00023040"/>
    </source>
</evidence>
<name>A0A183FZN6_HELPZ</name>
<dbReference type="InterPro" id="IPR040435">
    <property type="entry name" value="Put_GPCR_Chromadorea"/>
</dbReference>
<feature type="transmembrane region" description="Helical" evidence="8">
    <location>
        <begin position="222"/>
        <end position="246"/>
    </location>
</feature>
<feature type="domain" description="G-protein coupled receptors family 1 profile" evidence="9">
    <location>
        <begin position="77"/>
        <end position="302"/>
    </location>
</feature>
<keyword evidence="5" id="KW-0297">G-protein coupled receptor</keyword>
<evidence type="ECO:0000313" key="10">
    <source>
        <dbReference type="Proteomes" id="UP000050761"/>
    </source>
</evidence>
<dbReference type="PANTHER" id="PTHR37441">
    <property type="entry name" value="PROTEIN CBG16518"/>
    <property type="match status" value="1"/>
</dbReference>
<keyword evidence="6 8" id="KW-0472">Membrane</keyword>
<dbReference type="SUPFAM" id="SSF81321">
    <property type="entry name" value="Family A G protein-coupled receptor-like"/>
    <property type="match status" value="1"/>
</dbReference>
<dbReference type="PROSITE" id="PS50262">
    <property type="entry name" value="G_PROTEIN_RECEP_F1_2"/>
    <property type="match status" value="1"/>
</dbReference>
<evidence type="ECO:0000256" key="4">
    <source>
        <dbReference type="ARBA" id="ARBA00022989"/>
    </source>
</evidence>
<feature type="transmembrane region" description="Helical" evidence="8">
    <location>
        <begin position="179"/>
        <end position="202"/>
    </location>
</feature>
<feature type="transmembrane region" description="Helical" evidence="8">
    <location>
        <begin position="134"/>
        <end position="167"/>
    </location>
</feature>
<dbReference type="PANTHER" id="PTHR37441:SF4">
    <property type="entry name" value="G-PROTEIN COUPLED RECEPTORS FAMILY 1 PROFILE DOMAIN-CONTAINING PROTEIN"/>
    <property type="match status" value="1"/>
</dbReference>
<keyword evidence="4 8" id="KW-1133">Transmembrane helix</keyword>
<evidence type="ECO:0000256" key="1">
    <source>
        <dbReference type="ARBA" id="ARBA00004651"/>
    </source>
</evidence>
<comment type="subcellular location">
    <subcellularLocation>
        <location evidence="1">Cell membrane</location>
        <topology evidence="1">Multi-pass membrane protein</topology>
    </subcellularLocation>
</comment>
<keyword evidence="2" id="KW-1003">Cell membrane</keyword>
<feature type="transmembrane region" description="Helical" evidence="8">
    <location>
        <begin position="60"/>
        <end position="84"/>
    </location>
</feature>
<evidence type="ECO:0000256" key="6">
    <source>
        <dbReference type="ARBA" id="ARBA00023136"/>
    </source>
</evidence>
<keyword evidence="7" id="KW-0807">Transducer</keyword>
<evidence type="ECO:0000256" key="3">
    <source>
        <dbReference type="ARBA" id="ARBA00022692"/>
    </source>
</evidence>
<dbReference type="Gene3D" id="1.20.1070.10">
    <property type="entry name" value="Rhodopsin 7-helix transmembrane proteins"/>
    <property type="match status" value="1"/>
</dbReference>
<dbReference type="WBParaSite" id="HPBE_0001423301-mRNA-1">
    <property type="protein sequence ID" value="HPBE_0001423301-mRNA-1"/>
    <property type="gene ID" value="HPBE_0001423301"/>
</dbReference>
<protein>
    <submittedName>
        <fullName evidence="11">G_PROTEIN_RECEP_F1_2 domain-containing protein</fullName>
    </submittedName>
</protein>
<accession>A0A183FZN6</accession>
<organism evidence="10 11">
    <name type="scientific">Heligmosomoides polygyrus</name>
    <name type="common">Parasitic roundworm</name>
    <dbReference type="NCBI Taxonomy" id="6339"/>
    <lineage>
        <taxon>Eukaryota</taxon>
        <taxon>Metazoa</taxon>
        <taxon>Ecdysozoa</taxon>
        <taxon>Nematoda</taxon>
        <taxon>Chromadorea</taxon>
        <taxon>Rhabditida</taxon>
        <taxon>Rhabditina</taxon>
        <taxon>Rhabditomorpha</taxon>
        <taxon>Strongyloidea</taxon>
        <taxon>Heligmosomidae</taxon>
        <taxon>Heligmosomoides</taxon>
    </lineage>
</organism>
<proteinExistence type="predicted"/>
<dbReference type="InterPro" id="IPR017452">
    <property type="entry name" value="GPCR_Rhodpsn_7TM"/>
</dbReference>
<dbReference type="Proteomes" id="UP000050761">
    <property type="component" value="Unassembled WGS sequence"/>
</dbReference>
<evidence type="ECO:0000313" key="11">
    <source>
        <dbReference type="WBParaSite" id="HPBE_0001423301-mRNA-1"/>
    </source>
</evidence>
<dbReference type="Pfam" id="PF00001">
    <property type="entry name" value="7tm_1"/>
    <property type="match status" value="1"/>
</dbReference>
<dbReference type="AlphaFoldDB" id="A0A183FZN6"/>
<keyword evidence="5" id="KW-0675">Receptor</keyword>
<evidence type="ECO:0000259" key="9">
    <source>
        <dbReference type="PROSITE" id="PS50262"/>
    </source>
</evidence>
<reference evidence="11" key="1">
    <citation type="submission" date="2019-09" db="UniProtKB">
        <authorList>
            <consortium name="WormBaseParasite"/>
        </authorList>
    </citation>
    <scope>IDENTIFICATION</scope>
</reference>
<dbReference type="GO" id="GO:0004930">
    <property type="term" value="F:G protein-coupled receptor activity"/>
    <property type="evidence" value="ECO:0007669"/>
    <property type="project" value="UniProtKB-KW"/>
</dbReference>